<gene>
    <name evidence="2" type="ORF">M9458_025029</name>
</gene>
<accession>A0ABD0Q090</accession>
<dbReference type="AlphaFoldDB" id="A0ABD0Q090"/>
<evidence type="ECO:0000259" key="1">
    <source>
        <dbReference type="Pfam" id="PF16632"/>
    </source>
</evidence>
<dbReference type="InterPro" id="IPR032117">
    <property type="entry name" value="Caskin_C"/>
</dbReference>
<feature type="non-terminal residue" evidence="2">
    <location>
        <position position="1"/>
    </location>
</feature>
<feature type="non-terminal residue" evidence="2">
    <location>
        <position position="75"/>
    </location>
</feature>
<dbReference type="EMBL" id="JAMKFB020000012">
    <property type="protein sequence ID" value="KAL0179587.1"/>
    <property type="molecule type" value="Genomic_DNA"/>
</dbReference>
<organism evidence="2 3">
    <name type="scientific">Cirrhinus mrigala</name>
    <name type="common">Mrigala</name>
    <dbReference type="NCBI Taxonomy" id="683832"/>
    <lineage>
        <taxon>Eukaryota</taxon>
        <taxon>Metazoa</taxon>
        <taxon>Chordata</taxon>
        <taxon>Craniata</taxon>
        <taxon>Vertebrata</taxon>
        <taxon>Euteleostomi</taxon>
        <taxon>Actinopterygii</taxon>
        <taxon>Neopterygii</taxon>
        <taxon>Teleostei</taxon>
        <taxon>Ostariophysi</taxon>
        <taxon>Cypriniformes</taxon>
        <taxon>Cyprinidae</taxon>
        <taxon>Labeoninae</taxon>
        <taxon>Labeonini</taxon>
        <taxon>Cirrhinus</taxon>
    </lineage>
</organism>
<comment type="caution">
    <text evidence="2">The sequence shown here is derived from an EMBL/GenBank/DDBJ whole genome shotgun (WGS) entry which is preliminary data.</text>
</comment>
<keyword evidence="3" id="KW-1185">Reference proteome</keyword>
<evidence type="ECO:0000313" key="2">
    <source>
        <dbReference type="EMBL" id="KAL0179587.1"/>
    </source>
</evidence>
<feature type="domain" description="Caskin C-terminal" evidence="1">
    <location>
        <begin position="48"/>
        <end position="73"/>
    </location>
</feature>
<name>A0ABD0Q090_CIRMR</name>
<dbReference type="Proteomes" id="UP001529510">
    <property type="component" value="Unassembled WGS sequence"/>
</dbReference>
<protein>
    <recommendedName>
        <fullName evidence="1">Caskin C-terminal domain-containing protein</fullName>
    </recommendedName>
</protein>
<reference evidence="2 3" key="1">
    <citation type="submission" date="2024-05" db="EMBL/GenBank/DDBJ databases">
        <title>Genome sequencing and assembly of Indian major carp, Cirrhinus mrigala (Hamilton, 1822).</title>
        <authorList>
            <person name="Mohindra V."/>
            <person name="Chowdhury L.M."/>
            <person name="Lal K."/>
            <person name="Jena J.K."/>
        </authorList>
    </citation>
    <scope>NUCLEOTIDE SEQUENCE [LARGE SCALE GENOMIC DNA]</scope>
    <source>
        <strain evidence="2">CM1030</strain>
        <tissue evidence="2">Blood</tissue>
    </source>
</reference>
<proteinExistence type="predicted"/>
<dbReference type="Pfam" id="PF16632">
    <property type="entry name" value="Caskin-tail"/>
    <property type="match status" value="1"/>
</dbReference>
<evidence type="ECO:0000313" key="3">
    <source>
        <dbReference type="Proteomes" id="UP001529510"/>
    </source>
</evidence>
<sequence length="75" mass="7927">VVQRVAFAVSPPCSPLARCPPNKGPQAQSVLAANPQAVTQGQNVLVHKRLEQTSTSLEAALKVVEKKLAQEDPAD</sequence>